<evidence type="ECO:0000256" key="6">
    <source>
        <dbReference type="ARBA" id="ARBA00030025"/>
    </source>
</evidence>
<evidence type="ECO:0000256" key="4">
    <source>
        <dbReference type="ARBA" id="ARBA00024346"/>
    </source>
</evidence>
<reference evidence="8 9" key="1">
    <citation type="submission" date="2018-10" db="EMBL/GenBank/DDBJ databases">
        <authorList>
            <person name="Criscuolo A."/>
        </authorList>
    </citation>
    <scope>NUCLEOTIDE SEQUENCE [LARGE SCALE GENOMIC DNA]</scope>
    <source>
        <strain evidence="8">DnA1</strain>
    </source>
</reference>
<evidence type="ECO:0000313" key="8">
    <source>
        <dbReference type="EMBL" id="VCU72257.1"/>
    </source>
</evidence>
<dbReference type="NCBIfam" id="TIGR03837">
    <property type="entry name" value="efp_Arg_rhamno"/>
    <property type="match status" value="1"/>
</dbReference>
<evidence type="ECO:0000313" key="9">
    <source>
        <dbReference type="Proteomes" id="UP000277294"/>
    </source>
</evidence>
<keyword evidence="2" id="KW-0808">Transferase</keyword>
<protein>
    <recommendedName>
        <fullName evidence="5">Protein-arginine rhamnosyltransferase</fullName>
    </recommendedName>
    <alternativeName>
        <fullName evidence="6">EF-P arginine rhamnosyltransferase</fullName>
    </alternativeName>
</protein>
<keyword evidence="9" id="KW-1185">Reference proteome</keyword>
<keyword evidence="1" id="KW-0328">Glycosyltransferase</keyword>
<evidence type="ECO:0000256" key="7">
    <source>
        <dbReference type="ARBA" id="ARBA00048472"/>
    </source>
</evidence>
<dbReference type="Proteomes" id="UP000277294">
    <property type="component" value="Unassembled WGS sequence"/>
</dbReference>
<proteinExistence type="inferred from homology"/>
<comment type="similarity">
    <text evidence="4">Belongs to the glycosyltransferase 104 family.</text>
</comment>
<dbReference type="OrthoDB" id="209085at2"/>
<sequence>MLADVFCRVIDNYGDIGVCWRLARQLRREHGWQVRLWVDDLRAAARLVPGVDERLARQQADGVEIVHWTRPAPPLSPGDVAIEAFACDPPAEFVQQMGDRVRPPVWINLEYLSAEAWVENCHALPSPQPGGLRKYFFFPGFTPATGGLLRERTLLAERDALQADPVGRAAFLLHAGVRELRPGERLATLFCYPDAQASLLADVLAAQPVPTLLAIPPGVAPYLSDGARGALRIVRIPFLAQPDYDRLLWCADLNFVRGEDSFVRAQWAGRPMVWHIYPQAGAAHVDKLQAWLDRYPCPPCAGALQTAWNGDAEAARLPELLAQAFEAGTLAEWKAQALAWSDSLGRQPDLAANLAAFCLALQENHR</sequence>
<evidence type="ECO:0000256" key="2">
    <source>
        <dbReference type="ARBA" id="ARBA00022679"/>
    </source>
</evidence>
<comment type="catalytic activity">
    <reaction evidence="7">
        <text>dTDP-beta-L-rhamnose + L-arginyl-[protein] = N(omega)-(alpha-L-rhamnosyl)-L-arginyl-[protein] + dTDP + H(+)</text>
        <dbReference type="Rhea" id="RHEA:66692"/>
        <dbReference type="Rhea" id="RHEA-COMP:10532"/>
        <dbReference type="Rhea" id="RHEA-COMP:17096"/>
        <dbReference type="ChEBI" id="CHEBI:15378"/>
        <dbReference type="ChEBI" id="CHEBI:29965"/>
        <dbReference type="ChEBI" id="CHEBI:57510"/>
        <dbReference type="ChEBI" id="CHEBI:58369"/>
        <dbReference type="ChEBI" id="CHEBI:167445"/>
    </reaction>
    <physiologicalReaction direction="left-to-right" evidence="7">
        <dbReference type="Rhea" id="RHEA:66693"/>
    </physiologicalReaction>
</comment>
<dbReference type="InterPro" id="IPR016633">
    <property type="entry name" value="EarP"/>
</dbReference>
<evidence type="ECO:0000256" key="1">
    <source>
        <dbReference type="ARBA" id="ARBA00022676"/>
    </source>
</evidence>
<dbReference type="EMBL" id="UWPJ01000039">
    <property type="protein sequence ID" value="VCU72257.1"/>
    <property type="molecule type" value="Genomic_DNA"/>
</dbReference>
<dbReference type="RefSeq" id="WP_124081839.1">
    <property type="nucleotide sequence ID" value="NZ_UWPJ01000039.1"/>
</dbReference>
<organism evidence="8 9">
    <name type="scientific">Pigmentiphaga humi</name>
    <dbReference type="NCBI Taxonomy" id="2478468"/>
    <lineage>
        <taxon>Bacteria</taxon>
        <taxon>Pseudomonadati</taxon>
        <taxon>Pseudomonadota</taxon>
        <taxon>Betaproteobacteria</taxon>
        <taxon>Burkholderiales</taxon>
        <taxon>Alcaligenaceae</taxon>
        <taxon>Pigmentiphaga</taxon>
    </lineage>
</organism>
<evidence type="ECO:0000256" key="3">
    <source>
        <dbReference type="ARBA" id="ARBA00024303"/>
    </source>
</evidence>
<dbReference type="AlphaFoldDB" id="A0A3P4B7J2"/>
<accession>A0A3P4B7J2</accession>
<dbReference type="PIRSF" id="PIRSF015557">
    <property type="entry name" value="UCP015557"/>
    <property type="match status" value="1"/>
</dbReference>
<dbReference type="Pfam" id="PF10093">
    <property type="entry name" value="EarP"/>
    <property type="match status" value="1"/>
</dbReference>
<name>A0A3P4B7J2_9BURK</name>
<comment type="function">
    <text evidence="3">Protein-arginine rhamnosyltransferase that catalyzes the transfer of a single rhamnose to elongation factor P (EF-P) on 'Lys-32', a modification required for EF-P-dependent rescue of polyproline stalled ribosomes.</text>
</comment>
<evidence type="ECO:0000256" key="5">
    <source>
        <dbReference type="ARBA" id="ARBA00024416"/>
    </source>
</evidence>
<dbReference type="GO" id="GO:0106361">
    <property type="term" value="F:protein-arginine rhamnosyltransferase activity"/>
    <property type="evidence" value="ECO:0007669"/>
    <property type="project" value="InterPro"/>
</dbReference>
<gene>
    <name evidence="8" type="ORF">PIGHUM_04356</name>
</gene>